<comment type="caution">
    <text evidence="3">The sequence shown here is derived from an EMBL/GenBank/DDBJ whole genome shotgun (WGS) entry which is preliminary data.</text>
</comment>
<evidence type="ECO:0000313" key="4">
    <source>
        <dbReference type="Proteomes" id="UP000189739"/>
    </source>
</evidence>
<dbReference type="Proteomes" id="UP000189739">
    <property type="component" value="Unassembled WGS sequence"/>
</dbReference>
<reference evidence="3 4" key="1">
    <citation type="submission" date="2016-07" db="EMBL/GenBank/DDBJ databases">
        <title>Genomic analysis of zinc-resistant bacterium Mucilaginibacter pedocola TBZ30.</title>
        <authorList>
            <person name="Huang J."/>
            <person name="Tang J."/>
        </authorList>
    </citation>
    <scope>NUCLEOTIDE SEQUENCE [LARGE SCALE GENOMIC DNA]</scope>
    <source>
        <strain evidence="3 4">TBZ30</strain>
    </source>
</reference>
<gene>
    <name evidence="3" type="ORF">BC343_07120</name>
</gene>
<dbReference type="STRING" id="1792845.BC343_07120"/>
<dbReference type="EMBL" id="MBTF01000023">
    <property type="protein sequence ID" value="OOQ58439.1"/>
    <property type="molecule type" value="Genomic_DNA"/>
</dbReference>
<organism evidence="3 4">
    <name type="scientific">Mucilaginibacter pedocola</name>
    <dbReference type="NCBI Taxonomy" id="1792845"/>
    <lineage>
        <taxon>Bacteria</taxon>
        <taxon>Pseudomonadati</taxon>
        <taxon>Bacteroidota</taxon>
        <taxon>Sphingobacteriia</taxon>
        <taxon>Sphingobacteriales</taxon>
        <taxon>Sphingobacteriaceae</taxon>
        <taxon>Mucilaginibacter</taxon>
    </lineage>
</organism>
<accession>A0A1S9PBY1</accession>
<dbReference type="AlphaFoldDB" id="A0A1S9PBY1"/>
<evidence type="ECO:0000259" key="2">
    <source>
        <dbReference type="Pfam" id="PF10543"/>
    </source>
</evidence>
<dbReference type="Pfam" id="PF10543">
    <property type="entry name" value="ORF6N"/>
    <property type="match status" value="1"/>
</dbReference>
<feature type="coiled-coil region" evidence="1">
    <location>
        <begin position="119"/>
        <end position="146"/>
    </location>
</feature>
<keyword evidence="4" id="KW-1185">Reference proteome</keyword>
<proteinExistence type="predicted"/>
<sequence>MTHPSLLNEENIFDKIYIIRNIKVMLDKDLADIYGVKPIRLREQVKRNATRFPGHFMFQLTEEEIEFMVSQNAIPSRQHLGGSAPYAFSEHGILMLANVIKSEQAISMSIKIIEVFIKIRELILSNKELLLKLERLENIMADHDGQIQKLFGLLKHLLAEKREPREPVGFKFPKPEE</sequence>
<feature type="domain" description="KilA-N DNA-binding" evidence="2">
    <location>
        <begin position="15"/>
        <end position="99"/>
    </location>
</feature>
<name>A0A1S9PBY1_9SPHI</name>
<keyword evidence="1" id="KW-0175">Coiled coil</keyword>
<evidence type="ECO:0000256" key="1">
    <source>
        <dbReference type="SAM" id="Coils"/>
    </source>
</evidence>
<evidence type="ECO:0000313" key="3">
    <source>
        <dbReference type="EMBL" id="OOQ58439.1"/>
    </source>
</evidence>
<dbReference type="RefSeq" id="WP_078349136.1">
    <property type="nucleotide sequence ID" value="NZ_MBTF01000023.1"/>
</dbReference>
<dbReference type="OrthoDB" id="9816206at2"/>
<protein>
    <recommendedName>
        <fullName evidence="2">KilA-N DNA-binding domain-containing protein</fullName>
    </recommendedName>
</protein>
<dbReference type="InterPro" id="IPR018873">
    <property type="entry name" value="KilA-N_DNA-bd_domain"/>
</dbReference>